<feature type="domain" description="Multidrug resistance protein MdtA-like barrel-sandwich hybrid" evidence="4">
    <location>
        <begin position="80"/>
        <end position="293"/>
    </location>
</feature>
<reference evidence="5" key="1">
    <citation type="submission" date="2019-07" db="EMBL/GenBank/DDBJ databases">
        <authorList>
            <person name="Weber M."/>
            <person name="Kostadinov I."/>
            <person name="Kostadinov D I."/>
        </authorList>
    </citation>
    <scope>NUCLEOTIDE SEQUENCE</scope>
    <source>
        <strain evidence="5">Gfbio:sag-sample-m06:053724c1-46a9-4a36-b237-ea2bf867836b</strain>
    </source>
</reference>
<feature type="coiled-coil region" evidence="2">
    <location>
        <begin position="237"/>
        <end position="271"/>
    </location>
</feature>
<sequence>MRQDVTEKARVTTLFRESATRSASKRLFGSVTVIVPPSGMVAMTVAVLSMLLLGFVAWTVEIPQRARAVGVLMPPHGLLDVVATAAGRITNIAVHEGQLVSAGDLLVNITTDQEQLAILQMQSLQAESSMLGEAHARQVAIDNSRLLAFGERLDSISKRRAVAKTEYELQQDQVALFERRLTRRQGLASTGNLAADVLDQEQSSLLQARARRAAIGHAMLEYEQDIAAIIRARAEAVNEVQREKILHDLELRRLRREVDKHKHLINQEIRASEDGIVARVNVRPGAAVTAGEVLVKVYQPHQGLEAWLYLSSAKAGFLRTGQVVQLRLHAYPYQLFGMSTAVITSVSSVAIVPGEVKVPLALTGPVFEVRAKLNETDIKAFNKIWPLAPGISFQADIVQRRYRLYEWLLRAIANSDGDQRV</sequence>
<proteinExistence type="inferred from homology"/>
<dbReference type="EMBL" id="LR633967">
    <property type="protein sequence ID" value="VUX55963.1"/>
    <property type="molecule type" value="Genomic_DNA"/>
</dbReference>
<feature type="transmembrane region" description="Helical" evidence="3">
    <location>
        <begin position="31"/>
        <end position="58"/>
    </location>
</feature>
<dbReference type="InterPro" id="IPR050739">
    <property type="entry name" value="MFP"/>
</dbReference>
<keyword evidence="3" id="KW-0472">Membrane</keyword>
<name>A0A7D9H795_9GAMM</name>
<evidence type="ECO:0000256" key="1">
    <source>
        <dbReference type="ARBA" id="ARBA00009477"/>
    </source>
</evidence>
<dbReference type="InterPro" id="IPR058625">
    <property type="entry name" value="MdtA-like_BSH"/>
</dbReference>
<organism evidence="5">
    <name type="scientific">uncultured Woeseiaceae bacterium</name>
    <dbReference type="NCBI Taxonomy" id="1983305"/>
    <lineage>
        <taxon>Bacteria</taxon>
        <taxon>Pseudomonadati</taxon>
        <taxon>Pseudomonadota</taxon>
        <taxon>Gammaproteobacteria</taxon>
        <taxon>Woeseiales</taxon>
        <taxon>Woeseiaceae</taxon>
        <taxon>environmental samples</taxon>
    </lineage>
</organism>
<keyword evidence="3" id="KW-1133">Transmembrane helix</keyword>
<accession>A0A7D9H795</accession>
<dbReference type="PRINTS" id="PR01490">
    <property type="entry name" value="RTXTOXIND"/>
</dbReference>
<dbReference type="PANTHER" id="PTHR30386:SF28">
    <property type="entry name" value="EXPORTED PROTEIN"/>
    <property type="match status" value="1"/>
</dbReference>
<gene>
    <name evidence="5" type="ORF">JTBM06_V1_190010</name>
</gene>
<dbReference type="AlphaFoldDB" id="A0A7D9H795"/>
<dbReference type="Gene3D" id="2.40.50.100">
    <property type="match status" value="2"/>
</dbReference>
<evidence type="ECO:0000256" key="2">
    <source>
        <dbReference type="SAM" id="Coils"/>
    </source>
</evidence>
<dbReference type="PANTHER" id="PTHR30386">
    <property type="entry name" value="MEMBRANE FUSION SUBUNIT OF EMRAB-TOLC MULTIDRUG EFFLUX PUMP"/>
    <property type="match status" value="1"/>
</dbReference>
<evidence type="ECO:0000259" key="4">
    <source>
        <dbReference type="Pfam" id="PF25917"/>
    </source>
</evidence>
<comment type="similarity">
    <text evidence="1">Belongs to the membrane fusion protein (MFP) (TC 8.A.1) family.</text>
</comment>
<evidence type="ECO:0000256" key="3">
    <source>
        <dbReference type="SAM" id="Phobius"/>
    </source>
</evidence>
<keyword evidence="2" id="KW-0175">Coiled coil</keyword>
<dbReference type="Pfam" id="PF25917">
    <property type="entry name" value="BSH_RND"/>
    <property type="match status" value="1"/>
</dbReference>
<evidence type="ECO:0000313" key="5">
    <source>
        <dbReference type="EMBL" id="VUX55963.1"/>
    </source>
</evidence>
<protein>
    <recommendedName>
        <fullName evidence="4">Multidrug resistance protein MdtA-like barrel-sandwich hybrid domain-containing protein</fullName>
    </recommendedName>
</protein>
<keyword evidence="3" id="KW-0812">Transmembrane</keyword>